<evidence type="ECO:0000313" key="3">
    <source>
        <dbReference type="Proteomes" id="UP000799444"/>
    </source>
</evidence>
<protein>
    <recommendedName>
        <fullName evidence="1">F-box domain-containing protein</fullName>
    </recommendedName>
</protein>
<evidence type="ECO:0000259" key="1">
    <source>
        <dbReference type="PROSITE" id="PS50181"/>
    </source>
</evidence>
<keyword evidence="3" id="KW-1185">Reference proteome</keyword>
<sequence length="368" mass="42037">MDSDIFCVLCGNPFGLEPGVYNIDPDRKDYQWIYNVRLLATPAAMQASCMVKGTSDVRNYSGNDDVFMSSITYWQYTPSELFPLGDSLFQGFQDRGGAGDVIFPLHNACVHIAGMVIQSQLPSCSSSASLTHLYKILRHKYQHRKSLGGGVTNDLFDLQIESPRFGPRGLLALEDLDWWGGAYEKFLTDPMRVPDLTSFLFNAIQDSPKVCWINMLPALPERSLHGLECLPNEMLDNIVAKLPPSSTVSLHRTSRSLAHRIRLDERFWRDNLLDGSLLPHIQGLIPIDERKKWRRGNQQSGSCMDLQWGWRRVSKLLHEDIEFPEIYGDPRLEGMPDGFWNRCRIWKIIEEASREFQHNPGVKHDQKS</sequence>
<evidence type="ECO:0000313" key="2">
    <source>
        <dbReference type="EMBL" id="KAF2738913.1"/>
    </source>
</evidence>
<proteinExistence type="predicted"/>
<gene>
    <name evidence="2" type="ORF">EJ04DRAFT_7170</name>
</gene>
<dbReference type="SUPFAM" id="SSF81383">
    <property type="entry name" value="F-box domain"/>
    <property type="match status" value="1"/>
</dbReference>
<dbReference type="Pfam" id="PF00646">
    <property type="entry name" value="F-box"/>
    <property type="match status" value="1"/>
</dbReference>
<dbReference type="AlphaFoldDB" id="A0A9P4V739"/>
<dbReference type="InterPro" id="IPR036047">
    <property type="entry name" value="F-box-like_dom_sf"/>
</dbReference>
<dbReference type="Proteomes" id="UP000799444">
    <property type="component" value="Unassembled WGS sequence"/>
</dbReference>
<reference evidence="2" key="1">
    <citation type="journal article" date="2020" name="Stud. Mycol.">
        <title>101 Dothideomycetes genomes: a test case for predicting lifestyles and emergence of pathogens.</title>
        <authorList>
            <person name="Haridas S."/>
            <person name="Albert R."/>
            <person name="Binder M."/>
            <person name="Bloem J."/>
            <person name="Labutti K."/>
            <person name="Salamov A."/>
            <person name="Andreopoulos B."/>
            <person name="Baker S."/>
            <person name="Barry K."/>
            <person name="Bills G."/>
            <person name="Bluhm B."/>
            <person name="Cannon C."/>
            <person name="Castanera R."/>
            <person name="Culley D."/>
            <person name="Daum C."/>
            <person name="Ezra D."/>
            <person name="Gonzalez J."/>
            <person name="Henrissat B."/>
            <person name="Kuo A."/>
            <person name="Liang C."/>
            <person name="Lipzen A."/>
            <person name="Lutzoni F."/>
            <person name="Magnuson J."/>
            <person name="Mondo S."/>
            <person name="Nolan M."/>
            <person name="Ohm R."/>
            <person name="Pangilinan J."/>
            <person name="Park H.-J."/>
            <person name="Ramirez L."/>
            <person name="Alfaro M."/>
            <person name="Sun H."/>
            <person name="Tritt A."/>
            <person name="Yoshinaga Y."/>
            <person name="Zwiers L.-H."/>
            <person name="Turgeon B."/>
            <person name="Goodwin S."/>
            <person name="Spatafora J."/>
            <person name="Crous P."/>
            <person name="Grigoriev I."/>
        </authorList>
    </citation>
    <scope>NUCLEOTIDE SEQUENCE</scope>
    <source>
        <strain evidence="2">CBS 125425</strain>
    </source>
</reference>
<comment type="caution">
    <text evidence="2">The sequence shown here is derived from an EMBL/GenBank/DDBJ whole genome shotgun (WGS) entry which is preliminary data.</text>
</comment>
<dbReference type="EMBL" id="ML996106">
    <property type="protein sequence ID" value="KAF2738913.1"/>
    <property type="molecule type" value="Genomic_DNA"/>
</dbReference>
<dbReference type="InterPro" id="IPR001810">
    <property type="entry name" value="F-box_dom"/>
</dbReference>
<accession>A0A9P4V739</accession>
<name>A0A9P4V739_9PLEO</name>
<dbReference type="PROSITE" id="PS50181">
    <property type="entry name" value="FBOX"/>
    <property type="match status" value="1"/>
</dbReference>
<organism evidence="2 3">
    <name type="scientific">Polyplosphaeria fusca</name>
    <dbReference type="NCBI Taxonomy" id="682080"/>
    <lineage>
        <taxon>Eukaryota</taxon>
        <taxon>Fungi</taxon>
        <taxon>Dikarya</taxon>
        <taxon>Ascomycota</taxon>
        <taxon>Pezizomycotina</taxon>
        <taxon>Dothideomycetes</taxon>
        <taxon>Pleosporomycetidae</taxon>
        <taxon>Pleosporales</taxon>
        <taxon>Tetraplosphaeriaceae</taxon>
        <taxon>Polyplosphaeria</taxon>
    </lineage>
</organism>
<dbReference type="OrthoDB" id="3932329at2759"/>
<feature type="domain" description="F-box" evidence="1">
    <location>
        <begin position="224"/>
        <end position="271"/>
    </location>
</feature>